<keyword evidence="3" id="KW-1185">Reference proteome</keyword>
<reference evidence="2 3" key="1">
    <citation type="submission" date="2021-06" db="EMBL/GenBank/DDBJ databases">
        <title>Caerostris darwini draft genome.</title>
        <authorList>
            <person name="Kono N."/>
            <person name="Arakawa K."/>
        </authorList>
    </citation>
    <scope>NUCLEOTIDE SEQUENCE [LARGE SCALE GENOMIC DNA]</scope>
</reference>
<keyword evidence="1" id="KW-1133">Transmembrane helix</keyword>
<comment type="caution">
    <text evidence="2">The sequence shown here is derived from an EMBL/GenBank/DDBJ whole genome shotgun (WGS) entry which is preliminary data.</text>
</comment>
<name>A0AAV4R237_9ARAC</name>
<dbReference type="AlphaFoldDB" id="A0AAV4R237"/>
<accession>A0AAV4R237</accession>
<keyword evidence="1" id="KW-0472">Membrane</keyword>
<evidence type="ECO:0000313" key="2">
    <source>
        <dbReference type="EMBL" id="GIY14694.1"/>
    </source>
</evidence>
<evidence type="ECO:0000313" key="3">
    <source>
        <dbReference type="Proteomes" id="UP001054837"/>
    </source>
</evidence>
<evidence type="ECO:0000256" key="1">
    <source>
        <dbReference type="SAM" id="Phobius"/>
    </source>
</evidence>
<keyword evidence="1" id="KW-0812">Transmembrane</keyword>
<dbReference type="EMBL" id="BPLQ01005401">
    <property type="protein sequence ID" value="GIY14694.1"/>
    <property type="molecule type" value="Genomic_DNA"/>
</dbReference>
<organism evidence="2 3">
    <name type="scientific">Caerostris darwini</name>
    <dbReference type="NCBI Taxonomy" id="1538125"/>
    <lineage>
        <taxon>Eukaryota</taxon>
        <taxon>Metazoa</taxon>
        <taxon>Ecdysozoa</taxon>
        <taxon>Arthropoda</taxon>
        <taxon>Chelicerata</taxon>
        <taxon>Arachnida</taxon>
        <taxon>Araneae</taxon>
        <taxon>Araneomorphae</taxon>
        <taxon>Entelegynae</taxon>
        <taxon>Araneoidea</taxon>
        <taxon>Araneidae</taxon>
        <taxon>Caerostris</taxon>
    </lineage>
</organism>
<protein>
    <submittedName>
        <fullName evidence="2">Uncharacterized protein</fullName>
    </submittedName>
</protein>
<sequence length="103" mass="11636">MYTSLGLALCRVDFELNHVVECVLTFIYCVISIVCLITSLSDVPSAMSSASILFQNVYNNEILKAELFEFEFRSFCPSTFNNHKSSEPVKSCLCHNFGHVESR</sequence>
<proteinExistence type="predicted"/>
<feature type="transmembrane region" description="Helical" evidence="1">
    <location>
        <begin position="23"/>
        <end position="43"/>
    </location>
</feature>
<gene>
    <name evidence="2" type="ORF">CDAR_12591</name>
</gene>
<dbReference type="Proteomes" id="UP001054837">
    <property type="component" value="Unassembled WGS sequence"/>
</dbReference>